<organism evidence="1 2">
    <name type="scientific">Amycolatopsis saalfeldensis</name>
    <dbReference type="NCBI Taxonomy" id="394193"/>
    <lineage>
        <taxon>Bacteria</taxon>
        <taxon>Bacillati</taxon>
        <taxon>Actinomycetota</taxon>
        <taxon>Actinomycetes</taxon>
        <taxon>Pseudonocardiales</taxon>
        <taxon>Pseudonocardiaceae</taxon>
        <taxon>Amycolatopsis</taxon>
    </lineage>
</organism>
<dbReference type="SUPFAM" id="SSF140453">
    <property type="entry name" value="EsxAB dimer-like"/>
    <property type="match status" value="1"/>
</dbReference>
<accession>A0A1H8WXK6</accession>
<dbReference type="InterPro" id="IPR036689">
    <property type="entry name" value="ESAT-6-like_sf"/>
</dbReference>
<dbReference type="AlphaFoldDB" id="A0A1H8WXK6"/>
<protein>
    <submittedName>
        <fullName evidence="1">Uncharacterized conserved protein YukE</fullName>
    </submittedName>
</protein>
<gene>
    <name evidence="1" type="ORF">SAMN04489732_10637</name>
</gene>
<keyword evidence="2" id="KW-1185">Reference proteome</keyword>
<name>A0A1H8WXK6_9PSEU</name>
<dbReference type="STRING" id="394193.SAMN04489732_10637"/>
<reference evidence="1 2" key="1">
    <citation type="submission" date="2016-10" db="EMBL/GenBank/DDBJ databases">
        <authorList>
            <person name="de Groot N.N."/>
        </authorList>
    </citation>
    <scope>NUCLEOTIDE SEQUENCE [LARGE SCALE GENOMIC DNA]</scope>
    <source>
        <strain evidence="1 2">DSM 44993</strain>
    </source>
</reference>
<evidence type="ECO:0000313" key="1">
    <source>
        <dbReference type="EMBL" id="SEP32425.1"/>
    </source>
</evidence>
<dbReference type="Proteomes" id="UP000198582">
    <property type="component" value="Unassembled WGS sequence"/>
</dbReference>
<dbReference type="EMBL" id="FOEF01000006">
    <property type="protein sequence ID" value="SEP32425.1"/>
    <property type="molecule type" value="Genomic_DNA"/>
</dbReference>
<dbReference type="RefSeq" id="WP_177231364.1">
    <property type="nucleotide sequence ID" value="NZ_FOEF01000006.1"/>
</dbReference>
<sequence length="262" mass="26182">MVTTGEYRAEPEAMRSAVGNVGGIIAHGINAVSDLEKLVVQPASFATFGSAVAAAGSALHSSQVTAVRNLLQLLQQINGLVKSSADAYQAADQAVAGGYGGHDGNAASPAPATSSIWGTPHAGELATLAINDSAGAHGEPGSVGNVLRYLGDANLGRLGDHPITDTRFQGVSDFNDWLAGDAGNQARVGLIEVYAGTARTFGDVPGGVHSGDVVVVEPLLAAGSSPVIGVAGDAGALYNHGLVDPGLQGLAKVSVYRPAAVV</sequence>
<proteinExistence type="predicted"/>
<evidence type="ECO:0000313" key="2">
    <source>
        <dbReference type="Proteomes" id="UP000198582"/>
    </source>
</evidence>